<keyword evidence="5" id="KW-0325">Glycoprotein</keyword>
<organism evidence="8 9">
    <name type="scientific">Zophobas morio</name>
    <dbReference type="NCBI Taxonomy" id="2755281"/>
    <lineage>
        <taxon>Eukaryota</taxon>
        <taxon>Metazoa</taxon>
        <taxon>Ecdysozoa</taxon>
        <taxon>Arthropoda</taxon>
        <taxon>Hexapoda</taxon>
        <taxon>Insecta</taxon>
        <taxon>Pterygota</taxon>
        <taxon>Neoptera</taxon>
        <taxon>Endopterygota</taxon>
        <taxon>Coleoptera</taxon>
        <taxon>Polyphaga</taxon>
        <taxon>Cucujiformia</taxon>
        <taxon>Tenebrionidae</taxon>
        <taxon>Zophobas</taxon>
    </lineage>
</organism>
<feature type="chain" id="PRO_5041356213" description="Chitin-binding type-2 domain-containing protein" evidence="6">
    <location>
        <begin position="21"/>
        <end position="309"/>
    </location>
</feature>
<evidence type="ECO:0000313" key="8">
    <source>
        <dbReference type="EMBL" id="KAJ3664246.1"/>
    </source>
</evidence>
<dbReference type="EMBL" id="JALNTZ010000002">
    <property type="protein sequence ID" value="KAJ3664246.1"/>
    <property type="molecule type" value="Genomic_DNA"/>
</dbReference>
<dbReference type="InterPro" id="IPR051940">
    <property type="entry name" value="Chitin_bind-dev_reg"/>
</dbReference>
<sequence length="309" mass="33602">MNKFIGLITICAALIAGGSAQTDPSDACHGLDPTQTIFLPVAGDCSKYIQCFNEVGTLFECSEGLWWHPEISDCDYPGSYCIDGSTTRRPSPGPDPRCVDGNTAYFPHPAYCNRYIECMNGFSYEMECPTGLYWSDIKKECVNANQSECCNQSSTCSSTSSPVSHVPISDPIRTRPSHGGIFIPDSANTAFPDERVSHSVGNWESTWNFIYSENIALIILRSSTYTRTSHRPYALPVQASARPAHYVPMQALGPSYILTGYALPVQASARPAHDVPMQALGPSYKNRPCATGPGFRKTSTLCAHASSVT</sequence>
<dbReference type="AlphaFoldDB" id="A0AA38IZW6"/>
<evidence type="ECO:0000259" key="7">
    <source>
        <dbReference type="PROSITE" id="PS50940"/>
    </source>
</evidence>
<evidence type="ECO:0000256" key="4">
    <source>
        <dbReference type="ARBA" id="ARBA00023157"/>
    </source>
</evidence>
<evidence type="ECO:0000313" key="9">
    <source>
        <dbReference type="Proteomes" id="UP001168821"/>
    </source>
</evidence>
<evidence type="ECO:0000256" key="5">
    <source>
        <dbReference type="ARBA" id="ARBA00023180"/>
    </source>
</evidence>
<keyword evidence="4" id="KW-1015">Disulfide bond</keyword>
<name>A0AA38IZW6_9CUCU</name>
<gene>
    <name evidence="8" type="ORF">Zmor_008430</name>
</gene>
<keyword evidence="9" id="KW-1185">Reference proteome</keyword>
<protein>
    <recommendedName>
        <fullName evidence="7">Chitin-binding type-2 domain-containing protein</fullName>
    </recommendedName>
</protein>
<dbReference type="Gene3D" id="2.170.140.10">
    <property type="entry name" value="Chitin binding domain"/>
    <property type="match status" value="2"/>
</dbReference>
<evidence type="ECO:0000256" key="6">
    <source>
        <dbReference type="SAM" id="SignalP"/>
    </source>
</evidence>
<dbReference type="SUPFAM" id="SSF57625">
    <property type="entry name" value="Invertebrate chitin-binding proteins"/>
    <property type="match status" value="2"/>
</dbReference>
<dbReference type="GO" id="GO:0008061">
    <property type="term" value="F:chitin binding"/>
    <property type="evidence" value="ECO:0007669"/>
    <property type="project" value="UniProtKB-KW"/>
</dbReference>
<comment type="caution">
    <text evidence="8">The sequence shown here is derived from an EMBL/GenBank/DDBJ whole genome shotgun (WGS) entry which is preliminary data.</text>
</comment>
<evidence type="ECO:0000256" key="3">
    <source>
        <dbReference type="ARBA" id="ARBA00022737"/>
    </source>
</evidence>
<evidence type="ECO:0000256" key="1">
    <source>
        <dbReference type="ARBA" id="ARBA00022669"/>
    </source>
</evidence>
<dbReference type="InterPro" id="IPR002557">
    <property type="entry name" value="Chitin-bd_dom"/>
</dbReference>
<proteinExistence type="predicted"/>
<keyword evidence="2 6" id="KW-0732">Signal</keyword>
<dbReference type="PANTHER" id="PTHR23301:SF106">
    <property type="entry name" value="CHITIN-BINDING TYPE-2 DOMAIN-CONTAINING PROTEIN-RELATED"/>
    <property type="match status" value="1"/>
</dbReference>
<dbReference type="PROSITE" id="PS50940">
    <property type="entry name" value="CHIT_BIND_II"/>
    <property type="match status" value="2"/>
</dbReference>
<dbReference type="GO" id="GO:0005576">
    <property type="term" value="C:extracellular region"/>
    <property type="evidence" value="ECO:0007669"/>
    <property type="project" value="InterPro"/>
</dbReference>
<feature type="signal peptide" evidence="6">
    <location>
        <begin position="1"/>
        <end position="20"/>
    </location>
</feature>
<keyword evidence="1" id="KW-0147">Chitin-binding</keyword>
<dbReference type="SMART" id="SM00494">
    <property type="entry name" value="ChtBD2"/>
    <property type="match status" value="2"/>
</dbReference>
<accession>A0AA38IZW6</accession>
<dbReference type="Proteomes" id="UP001168821">
    <property type="component" value="Unassembled WGS sequence"/>
</dbReference>
<keyword evidence="3" id="KW-0677">Repeat</keyword>
<dbReference type="Pfam" id="PF01607">
    <property type="entry name" value="CBM_14"/>
    <property type="match status" value="2"/>
</dbReference>
<dbReference type="InterPro" id="IPR036508">
    <property type="entry name" value="Chitin-bd_dom_sf"/>
</dbReference>
<dbReference type="PANTHER" id="PTHR23301">
    <property type="entry name" value="CHITIN BINDING PERITROPHIN-A"/>
    <property type="match status" value="1"/>
</dbReference>
<feature type="domain" description="Chitin-binding type-2" evidence="7">
    <location>
        <begin position="25"/>
        <end position="83"/>
    </location>
</feature>
<reference evidence="8" key="1">
    <citation type="journal article" date="2023" name="G3 (Bethesda)">
        <title>Whole genome assemblies of Zophobas morio and Tenebrio molitor.</title>
        <authorList>
            <person name="Kaur S."/>
            <person name="Stinson S.A."/>
            <person name="diCenzo G.C."/>
        </authorList>
    </citation>
    <scope>NUCLEOTIDE SEQUENCE</scope>
    <source>
        <strain evidence="8">QUZm001</strain>
    </source>
</reference>
<evidence type="ECO:0000256" key="2">
    <source>
        <dbReference type="ARBA" id="ARBA00022729"/>
    </source>
</evidence>
<feature type="domain" description="Chitin-binding type-2" evidence="7">
    <location>
        <begin position="95"/>
        <end position="149"/>
    </location>
</feature>